<evidence type="ECO:0000256" key="5">
    <source>
        <dbReference type="ARBA" id="ARBA00022840"/>
    </source>
</evidence>
<feature type="compositionally biased region" description="Polar residues" evidence="6">
    <location>
        <begin position="1071"/>
        <end position="1088"/>
    </location>
</feature>
<name>A0A6G1SA56_9ACAR</name>
<feature type="region of interest" description="Disordered" evidence="6">
    <location>
        <begin position="1053"/>
        <end position="1114"/>
    </location>
</feature>
<dbReference type="InterPro" id="IPR025136">
    <property type="entry name" value="MAP3K_TRAF-bd"/>
</dbReference>
<feature type="compositionally biased region" description="Polar residues" evidence="6">
    <location>
        <begin position="620"/>
        <end position="632"/>
    </location>
</feature>
<dbReference type="GO" id="GO:0000165">
    <property type="term" value="P:MAPK cascade"/>
    <property type="evidence" value="ECO:0007669"/>
    <property type="project" value="InterPro"/>
</dbReference>
<dbReference type="AlphaFoldDB" id="A0A6G1SA56"/>
<evidence type="ECO:0000256" key="4">
    <source>
        <dbReference type="ARBA" id="ARBA00022777"/>
    </source>
</evidence>
<dbReference type="SMART" id="SM00220">
    <property type="entry name" value="S_TKc"/>
    <property type="match status" value="1"/>
</dbReference>
<evidence type="ECO:0000256" key="6">
    <source>
        <dbReference type="SAM" id="MobiDB-lite"/>
    </source>
</evidence>
<evidence type="ECO:0000256" key="2">
    <source>
        <dbReference type="ARBA" id="ARBA00022679"/>
    </source>
</evidence>
<keyword evidence="4 8" id="KW-0418">Kinase</keyword>
<dbReference type="InterPro" id="IPR008271">
    <property type="entry name" value="Ser/Thr_kinase_AS"/>
</dbReference>
<keyword evidence="5" id="KW-0067">ATP-binding</keyword>
<dbReference type="GO" id="GO:0004674">
    <property type="term" value="F:protein serine/threonine kinase activity"/>
    <property type="evidence" value="ECO:0007669"/>
    <property type="project" value="UniProtKB-KW"/>
</dbReference>
<sequence length="1251" mass="141415">MSDKFVKFSDDATKNDLSSSSQSDAIQSSTKATSIISPSSTAVGATTTVVAYQQQQQPLDSSIAKTIEQRRNVSPSISPSRQRINIVFIVDLELNSITLRHRKSALGCIKSVCDEMGANLLLVHYNELNQNVSTALDAFYDADAAILDISIEEQRNTLFYHLGVRESFSMKQNILLVANLIDCPKLTNDDTQSSSTSSGQQYLSHEAASQTKKLLPNYPLFVYSIRQDVSSSEENSDDISECFVDQCFIDLTYSPGSDEQIDPSYSDFAETTFTIDEQQQTKTSGLTNNAQDNAIAPSGATTTTSSECDHQQQQQQQQQDPMKMSLNLKGQLKEALKNVKWQAKAHMKDKFLADLKKARRSYQGEELYKILHEFRRRLDDPNMLSTEVVYQMLVSFKEVQDYDAMVQLVDDLGKYPNLAKITSSPEIVFHHAFALNRRHKSGDSDRALTLITNALATKEHQIPDSICLCGRIFKDRFIESDYEDRDSLKNAINWYRKGFKISPNEYAAINLATLLYIAGHDFNSSDELKHVGLVLNNLIGKKGPVHKLDDYWDVATYFEFCLLANQFAKAIEAASCMFNLKPSKWHLKSTIGNIRLIYRFKPKPVPEHHQQQQQHQHQHLQATGTNDDGSSCPQEIIQSPEEQIVEFWMDFFIDALLDSCENQIRFASLVLEQNNEYMPTYITLNLDAEEKSITISQMCILHMRDLNACRKPHLWHIKASGIRGLSLYKRDERCVFLYVHDNSDDFQIFFPSEAIRARFRALVLSITGDQSIDISENLGEPERSINFVYELDTDGNRIVLGRGSKGVVYAARDVDTQTQIAIKEVPVKNIGEVQPLHEEIRLHSMLRHKNIVQYLGTSHESNYFRIIMERVPGGSLSQLLQRKWGPLNEKAIAYYSKQILEGLQYLHRQKIVHRDIKGDNVLVNPYTGSIKISDFGTCKRLAAINPNTETFAGTVPFMAPELLDRGQRGYSMPADIWSFGCTVVEMATGKPPFIEIGSGAQVMFRVGFYKEHPEVPAQLSDKCKQFILRCFEPNTEHRATCDELLQDAFLDETRPSSFGKTPLPRLKPRSHSLTASNENLDSPLSTPDSPNPFGMQTAWSPTYPTKDDGSQQQAAALPSIIHSAPGDDANILELNEEDDDDDDDDLDDKSEADDITLVQTIMDNGDSAQRKRGNDKENSFSGSNNMTDLADMNRTLKLGESIRKLATENHKLREQLYLAQSELNELLRLQLEDTKWQLSSLRKMCNKTQPE</sequence>
<dbReference type="InterPro" id="IPR000719">
    <property type="entry name" value="Prot_kinase_dom"/>
</dbReference>
<evidence type="ECO:0000256" key="1">
    <source>
        <dbReference type="ARBA" id="ARBA00022527"/>
    </source>
</evidence>
<evidence type="ECO:0000313" key="8">
    <source>
        <dbReference type="EMBL" id="MDE46823.1"/>
    </source>
</evidence>
<feature type="compositionally biased region" description="Basic and acidic residues" evidence="6">
    <location>
        <begin position="1"/>
        <end position="14"/>
    </location>
</feature>
<protein>
    <submittedName>
        <fullName evidence="8">Mitogen-activated protein kinase kinase kinase 15</fullName>
    </submittedName>
</protein>
<dbReference type="GO" id="GO:0005524">
    <property type="term" value="F:ATP binding"/>
    <property type="evidence" value="ECO:0007669"/>
    <property type="project" value="UniProtKB-KW"/>
</dbReference>
<dbReference type="EMBL" id="GGYP01002052">
    <property type="protein sequence ID" value="MDE46823.1"/>
    <property type="molecule type" value="Transcribed_RNA"/>
</dbReference>
<dbReference type="Gene3D" id="3.30.200.20">
    <property type="entry name" value="Phosphorylase Kinase, domain 1"/>
    <property type="match status" value="1"/>
</dbReference>
<dbReference type="Gene3D" id="1.10.510.10">
    <property type="entry name" value="Transferase(Phosphotransferase) domain 1"/>
    <property type="match status" value="1"/>
</dbReference>
<feature type="compositionally biased region" description="Polar residues" evidence="6">
    <location>
        <begin position="280"/>
        <end position="292"/>
    </location>
</feature>
<dbReference type="PANTHER" id="PTHR11584:SF394">
    <property type="entry name" value="APOPTOTIC SIGNAL-REGULATING KINASE 1, ISOFORM C"/>
    <property type="match status" value="1"/>
</dbReference>
<feature type="compositionally biased region" description="Acidic residues" evidence="6">
    <location>
        <begin position="1134"/>
        <end position="1154"/>
    </location>
</feature>
<dbReference type="InterPro" id="IPR011009">
    <property type="entry name" value="Kinase-like_dom_sf"/>
</dbReference>
<evidence type="ECO:0000259" key="7">
    <source>
        <dbReference type="PROSITE" id="PS50011"/>
    </source>
</evidence>
<keyword evidence="3" id="KW-0547">Nucleotide-binding</keyword>
<reference evidence="8" key="1">
    <citation type="submission" date="2018-10" db="EMBL/GenBank/DDBJ databases">
        <title>Transcriptome assembly of Aceria tosichella (Wheat curl mite) Type 2.</title>
        <authorList>
            <person name="Scully E.D."/>
            <person name="Geib S.M."/>
            <person name="Palmer N.A."/>
            <person name="Gupta A.K."/>
            <person name="Sarath G."/>
            <person name="Tatineni S."/>
        </authorList>
    </citation>
    <scope>NUCLEOTIDE SEQUENCE</scope>
    <source>
        <strain evidence="8">LincolnNE</strain>
    </source>
</reference>
<evidence type="ECO:0000256" key="3">
    <source>
        <dbReference type="ARBA" id="ARBA00022741"/>
    </source>
</evidence>
<feature type="domain" description="Protein kinase" evidence="7">
    <location>
        <begin position="794"/>
        <end position="1050"/>
    </location>
</feature>
<gene>
    <name evidence="8" type="primary">Map3k15</name>
    <name evidence="8" type="ORF">g.12217</name>
</gene>
<feature type="region of interest" description="Disordered" evidence="6">
    <location>
        <begin position="607"/>
        <end position="632"/>
    </location>
</feature>
<feature type="compositionally biased region" description="Low complexity" evidence="6">
    <location>
        <begin position="18"/>
        <end position="29"/>
    </location>
</feature>
<dbReference type="InterPro" id="IPR043969">
    <property type="entry name" value="MAP3K_PH"/>
</dbReference>
<feature type="region of interest" description="Disordered" evidence="6">
    <location>
        <begin position="280"/>
        <end position="321"/>
    </location>
</feature>
<accession>A0A6G1SA56</accession>
<feature type="compositionally biased region" description="Basic and acidic residues" evidence="6">
    <location>
        <begin position="1168"/>
        <end position="1178"/>
    </location>
</feature>
<dbReference type="PROSITE" id="PS50011">
    <property type="entry name" value="PROTEIN_KINASE_DOM"/>
    <property type="match status" value="1"/>
</dbReference>
<feature type="region of interest" description="Disordered" evidence="6">
    <location>
        <begin position="1134"/>
        <end position="1188"/>
    </location>
</feature>
<organism evidence="8">
    <name type="scientific">Aceria tosichella</name>
    <name type="common">wheat curl mite</name>
    <dbReference type="NCBI Taxonomy" id="561515"/>
    <lineage>
        <taxon>Eukaryota</taxon>
        <taxon>Metazoa</taxon>
        <taxon>Ecdysozoa</taxon>
        <taxon>Arthropoda</taxon>
        <taxon>Chelicerata</taxon>
        <taxon>Arachnida</taxon>
        <taxon>Acari</taxon>
        <taxon>Acariformes</taxon>
        <taxon>Trombidiformes</taxon>
        <taxon>Prostigmata</taxon>
        <taxon>Eupodina</taxon>
        <taxon>Eriophyoidea</taxon>
        <taxon>Eriophyidae</taxon>
        <taxon>Eriophyinae</taxon>
        <taxon>Aceriini</taxon>
        <taxon>Aceria</taxon>
    </lineage>
</organism>
<dbReference type="Pfam" id="PF00069">
    <property type="entry name" value="Pkinase"/>
    <property type="match status" value="1"/>
</dbReference>
<keyword evidence="2" id="KW-0808">Transferase</keyword>
<dbReference type="PROSITE" id="PS00108">
    <property type="entry name" value="PROTEIN_KINASE_ST"/>
    <property type="match status" value="1"/>
</dbReference>
<dbReference type="PANTHER" id="PTHR11584">
    <property type="entry name" value="SERINE/THREONINE PROTEIN KINASE"/>
    <property type="match status" value="1"/>
</dbReference>
<dbReference type="SUPFAM" id="SSF56112">
    <property type="entry name" value="Protein kinase-like (PK-like)"/>
    <property type="match status" value="1"/>
</dbReference>
<dbReference type="Pfam" id="PF13281">
    <property type="entry name" value="MAP3K_TRAF_bd"/>
    <property type="match status" value="1"/>
</dbReference>
<feature type="region of interest" description="Disordered" evidence="6">
    <location>
        <begin position="1"/>
        <end position="37"/>
    </location>
</feature>
<keyword evidence="1" id="KW-0723">Serine/threonine-protein kinase</keyword>
<dbReference type="Pfam" id="PF19039">
    <property type="entry name" value="ASK_PH"/>
    <property type="match status" value="1"/>
</dbReference>
<proteinExistence type="predicted"/>